<comment type="cofactor">
    <cofactor evidence="1 6">
        <name>heme</name>
        <dbReference type="ChEBI" id="CHEBI:30413"/>
    </cofactor>
</comment>
<dbReference type="InterPro" id="IPR036396">
    <property type="entry name" value="Cyt_P450_sf"/>
</dbReference>
<dbReference type="InterPro" id="IPR002403">
    <property type="entry name" value="Cyt_P450_E_grp-IV"/>
</dbReference>
<gene>
    <name evidence="7" type="ORF">K469DRAFT_650707</name>
</gene>
<dbReference type="PANTHER" id="PTHR24304:SF2">
    <property type="entry name" value="24-HYDROXYCHOLESTEROL 7-ALPHA-HYDROXYLASE"/>
    <property type="match status" value="1"/>
</dbReference>
<evidence type="ECO:0000256" key="6">
    <source>
        <dbReference type="PIRSR" id="PIRSR602403-1"/>
    </source>
</evidence>
<name>A0A6A6ET63_9PEZI</name>
<dbReference type="EMBL" id="ML994611">
    <property type="protein sequence ID" value="KAF2194764.1"/>
    <property type="molecule type" value="Genomic_DNA"/>
</dbReference>
<evidence type="ECO:0000256" key="5">
    <source>
        <dbReference type="ARBA" id="ARBA00023004"/>
    </source>
</evidence>
<evidence type="ECO:0000256" key="4">
    <source>
        <dbReference type="ARBA" id="ARBA00022723"/>
    </source>
</evidence>
<keyword evidence="5 6" id="KW-0408">Iron</keyword>
<comment type="similarity">
    <text evidence="2">Belongs to the cytochrome P450 family.</text>
</comment>
<dbReference type="GO" id="GO:0005506">
    <property type="term" value="F:iron ion binding"/>
    <property type="evidence" value="ECO:0007669"/>
    <property type="project" value="InterPro"/>
</dbReference>
<evidence type="ECO:0000256" key="3">
    <source>
        <dbReference type="ARBA" id="ARBA00022617"/>
    </source>
</evidence>
<evidence type="ECO:0000256" key="2">
    <source>
        <dbReference type="ARBA" id="ARBA00010617"/>
    </source>
</evidence>
<dbReference type="InterPro" id="IPR001128">
    <property type="entry name" value="Cyt_P450"/>
</dbReference>
<sequence>MSTLFRRPNKSVSSIRAIEYTIPFLKSSIPFAFNGLNFFSSITCIVKKQGVVKVSIVNQDVYIVQGSKNIAEIFRNPYLTMTRAYGIALKHCFGMKQRAVNTYRYDTSGSRVKPIPGSNVLNSARIGLPTHENLSHGLLGAGLDQITLRFEKEFYDSMELPEVGGDWTYYPDFARFIEAQLGICVLKTLFGPLLVQQPKFVDDLFDFDRHVMDLARRLPFILAPKAHRARRRVLNGIKNWHRDAHALSEETSEDPRHDGSDIAWGTAMVKDRQKMLLDVDGQDEDAVISADLALIWASVTNVVPSSVTVALHLFTDPSLLAETRQCVERIDPGRQRPDIRALEKQPLLQSLHAESLRFGVQIHIPRAAPHHTVSISNARIPKDELILVSTYLAHNDPDIWNTQEGKHPLDTFWAGRFLIDPHDPFSGPRRRPTQSVPEATRLNSEVEFSVEGLEGAWIPYGGGHHACPGRLLAKRIMILFIAVMVERFDIEPMAEFKYSSPRFGFGVQKPLGKIPFRIKRRR</sequence>
<evidence type="ECO:0000313" key="7">
    <source>
        <dbReference type="EMBL" id="KAF2194764.1"/>
    </source>
</evidence>
<dbReference type="CDD" id="cd11040">
    <property type="entry name" value="CYP7_CYP8-like"/>
    <property type="match status" value="1"/>
</dbReference>
<dbReference type="InterPro" id="IPR050529">
    <property type="entry name" value="CYP450_sterol_14alpha_dmase"/>
</dbReference>
<dbReference type="Pfam" id="PF00067">
    <property type="entry name" value="p450"/>
    <property type="match status" value="1"/>
</dbReference>
<dbReference type="AlphaFoldDB" id="A0A6A6ET63"/>
<reference evidence="7" key="1">
    <citation type="journal article" date="2020" name="Stud. Mycol.">
        <title>101 Dothideomycetes genomes: a test case for predicting lifestyles and emergence of pathogens.</title>
        <authorList>
            <person name="Haridas S."/>
            <person name="Albert R."/>
            <person name="Binder M."/>
            <person name="Bloem J."/>
            <person name="Labutti K."/>
            <person name="Salamov A."/>
            <person name="Andreopoulos B."/>
            <person name="Baker S."/>
            <person name="Barry K."/>
            <person name="Bills G."/>
            <person name="Bluhm B."/>
            <person name="Cannon C."/>
            <person name="Castanera R."/>
            <person name="Culley D."/>
            <person name="Daum C."/>
            <person name="Ezra D."/>
            <person name="Gonzalez J."/>
            <person name="Henrissat B."/>
            <person name="Kuo A."/>
            <person name="Liang C."/>
            <person name="Lipzen A."/>
            <person name="Lutzoni F."/>
            <person name="Magnuson J."/>
            <person name="Mondo S."/>
            <person name="Nolan M."/>
            <person name="Ohm R."/>
            <person name="Pangilinan J."/>
            <person name="Park H.-J."/>
            <person name="Ramirez L."/>
            <person name="Alfaro M."/>
            <person name="Sun H."/>
            <person name="Tritt A."/>
            <person name="Yoshinaga Y."/>
            <person name="Zwiers L.-H."/>
            <person name="Turgeon B."/>
            <person name="Goodwin S."/>
            <person name="Spatafora J."/>
            <person name="Crous P."/>
            <person name="Grigoriev I."/>
        </authorList>
    </citation>
    <scope>NUCLEOTIDE SEQUENCE</scope>
    <source>
        <strain evidence="7">CBS 207.26</strain>
    </source>
</reference>
<dbReference type="Gene3D" id="1.10.630.10">
    <property type="entry name" value="Cytochrome P450"/>
    <property type="match status" value="1"/>
</dbReference>
<dbReference type="OrthoDB" id="1470350at2759"/>
<dbReference type="GO" id="GO:0016705">
    <property type="term" value="F:oxidoreductase activity, acting on paired donors, with incorporation or reduction of molecular oxygen"/>
    <property type="evidence" value="ECO:0007669"/>
    <property type="project" value="InterPro"/>
</dbReference>
<dbReference type="PANTHER" id="PTHR24304">
    <property type="entry name" value="CYTOCHROME P450 FAMILY 7"/>
    <property type="match status" value="1"/>
</dbReference>
<dbReference type="GO" id="GO:0008395">
    <property type="term" value="F:steroid hydroxylase activity"/>
    <property type="evidence" value="ECO:0007669"/>
    <property type="project" value="TreeGrafter"/>
</dbReference>
<organism evidence="7 8">
    <name type="scientific">Zopfia rhizophila CBS 207.26</name>
    <dbReference type="NCBI Taxonomy" id="1314779"/>
    <lineage>
        <taxon>Eukaryota</taxon>
        <taxon>Fungi</taxon>
        <taxon>Dikarya</taxon>
        <taxon>Ascomycota</taxon>
        <taxon>Pezizomycotina</taxon>
        <taxon>Dothideomycetes</taxon>
        <taxon>Dothideomycetes incertae sedis</taxon>
        <taxon>Zopfiaceae</taxon>
        <taxon>Zopfia</taxon>
    </lineage>
</organism>
<keyword evidence="8" id="KW-1185">Reference proteome</keyword>
<accession>A0A6A6ET63</accession>
<evidence type="ECO:0000256" key="1">
    <source>
        <dbReference type="ARBA" id="ARBA00001971"/>
    </source>
</evidence>
<dbReference type="PRINTS" id="PR00465">
    <property type="entry name" value="EP450IV"/>
</dbReference>
<feature type="binding site" description="axial binding residue" evidence="6">
    <location>
        <position position="467"/>
    </location>
    <ligand>
        <name>heme</name>
        <dbReference type="ChEBI" id="CHEBI:30413"/>
    </ligand>
    <ligandPart>
        <name>Fe</name>
        <dbReference type="ChEBI" id="CHEBI:18248"/>
    </ligandPart>
</feature>
<proteinExistence type="inferred from homology"/>
<keyword evidence="3 6" id="KW-0349">Heme</keyword>
<dbReference type="GO" id="GO:0020037">
    <property type="term" value="F:heme binding"/>
    <property type="evidence" value="ECO:0007669"/>
    <property type="project" value="InterPro"/>
</dbReference>
<dbReference type="SUPFAM" id="SSF48264">
    <property type="entry name" value="Cytochrome P450"/>
    <property type="match status" value="1"/>
</dbReference>
<evidence type="ECO:0000313" key="8">
    <source>
        <dbReference type="Proteomes" id="UP000800200"/>
    </source>
</evidence>
<dbReference type="Proteomes" id="UP000800200">
    <property type="component" value="Unassembled WGS sequence"/>
</dbReference>
<protein>
    <submittedName>
        <fullName evidence="7">Cytochrome P450</fullName>
    </submittedName>
</protein>
<keyword evidence="4 6" id="KW-0479">Metal-binding</keyword>